<evidence type="ECO:0000256" key="3">
    <source>
        <dbReference type="SAM" id="SignalP"/>
    </source>
</evidence>
<dbReference type="PROSITE" id="PS51782">
    <property type="entry name" value="LYSM"/>
    <property type="match status" value="1"/>
</dbReference>
<evidence type="ECO:0000256" key="1">
    <source>
        <dbReference type="ARBA" id="ARBA00007734"/>
    </source>
</evidence>
<dbReference type="AlphaFoldDB" id="A0A3D4VB60"/>
<feature type="compositionally biased region" description="Low complexity" evidence="2">
    <location>
        <begin position="494"/>
        <end position="550"/>
    </location>
</feature>
<dbReference type="CDD" id="cd00118">
    <property type="entry name" value="LysM"/>
    <property type="match status" value="1"/>
</dbReference>
<evidence type="ECO:0000256" key="2">
    <source>
        <dbReference type="SAM" id="MobiDB-lite"/>
    </source>
</evidence>
<reference evidence="5 6" key="1">
    <citation type="journal article" date="2018" name="Nat. Biotechnol.">
        <title>A standardized bacterial taxonomy based on genome phylogeny substantially revises the tree of life.</title>
        <authorList>
            <person name="Parks D.H."/>
            <person name="Chuvochina M."/>
            <person name="Waite D.W."/>
            <person name="Rinke C."/>
            <person name="Skarshewski A."/>
            <person name="Chaumeil P.A."/>
            <person name="Hugenholtz P."/>
        </authorList>
    </citation>
    <scope>NUCLEOTIDE SEQUENCE [LARGE SCALE GENOMIC DNA]</scope>
    <source>
        <strain evidence="5">UBA8844</strain>
    </source>
</reference>
<evidence type="ECO:0000313" key="6">
    <source>
        <dbReference type="Proteomes" id="UP000264071"/>
    </source>
</evidence>
<dbReference type="EMBL" id="DPIY01000009">
    <property type="protein sequence ID" value="HCT57567.1"/>
    <property type="molecule type" value="Genomic_DNA"/>
</dbReference>
<feature type="region of interest" description="Disordered" evidence="2">
    <location>
        <begin position="493"/>
        <end position="589"/>
    </location>
</feature>
<sequence>MSFRYLLLFPRAALLSSAAVALTGCLSSAPWRGPSRASTPPAQTVPVAVSASLAPTADSRLAVRDTVLTDEVVQTAVSVFGDSTAVAAADSAVDPQWDIDVRSYETHDRVAHYVNLFGSSARERFSARLSAGTRYEPMIRAKLRASGMPEDLTYLALIESGYDPHAYSRAAAVGMWQFMSSTARDIGMRVDWWVDDRRDPARATDGAIRFLGYLQKQFGSFYLAAAAYNGGPGRVARGLTRFAEELEGFEGEDRFFALADQDYLRAETKNYVPQLIAAALIAKTPDRYGITLDSLPLYLYDSVSVAPGTSLAVVSRASGTDSKELRTLNPSLLRGMAPPDASAWVRLPVGTADATRAALDTMADVQGFVSTKITGTTTTASGLASKHGISLKQLRWFNPALKVSAKGRLTSGQSVRIPDAATLAYAFEIPDPSIERYGTGSKVSLQSRGVHVVRRGETMGGIARRYGLTQARLQSMNGLRGTRLIAGQTLQVRGATRTASSSVTASGASGKATVSKAKATSKAKSGAAKSGKAKASTSKAKSTKATSSKAKTSKAKTSKAKAGAAKSTKPKSSATKSSATKSKTRTAAK</sequence>
<dbReference type="PROSITE" id="PS51257">
    <property type="entry name" value="PROKAR_LIPOPROTEIN"/>
    <property type="match status" value="1"/>
</dbReference>
<evidence type="ECO:0000313" key="5">
    <source>
        <dbReference type="EMBL" id="HCT57567.1"/>
    </source>
</evidence>
<dbReference type="InterPro" id="IPR023346">
    <property type="entry name" value="Lysozyme-like_dom_sf"/>
</dbReference>
<dbReference type="Gene3D" id="3.10.350.10">
    <property type="entry name" value="LysM domain"/>
    <property type="match status" value="1"/>
</dbReference>
<dbReference type="CDD" id="cd16894">
    <property type="entry name" value="MltD-like"/>
    <property type="match status" value="1"/>
</dbReference>
<protein>
    <submittedName>
        <fullName evidence="5">LysM peptidoglycan-binding domain-containing protein</fullName>
    </submittedName>
</protein>
<evidence type="ECO:0000259" key="4">
    <source>
        <dbReference type="PROSITE" id="PS51782"/>
    </source>
</evidence>
<dbReference type="SMART" id="SM00257">
    <property type="entry name" value="LysM"/>
    <property type="match status" value="2"/>
</dbReference>
<feature type="compositionally biased region" description="Low complexity" evidence="2">
    <location>
        <begin position="560"/>
        <end position="581"/>
    </location>
</feature>
<gene>
    <name evidence="5" type="ORF">DGD08_10250</name>
</gene>
<dbReference type="OMA" id="HAFDSMV"/>
<feature type="signal peptide" evidence="3">
    <location>
        <begin position="1"/>
        <end position="21"/>
    </location>
</feature>
<dbReference type="InterPro" id="IPR008258">
    <property type="entry name" value="Transglycosylase_SLT_dom_1"/>
</dbReference>
<organism evidence="5 6">
    <name type="scientific">Gemmatimonas aurantiaca</name>
    <dbReference type="NCBI Taxonomy" id="173480"/>
    <lineage>
        <taxon>Bacteria</taxon>
        <taxon>Pseudomonadati</taxon>
        <taxon>Gemmatimonadota</taxon>
        <taxon>Gemmatimonadia</taxon>
        <taxon>Gemmatimonadales</taxon>
        <taxon>Gemmatimonadaceae</taxon>
        <taxon>Gemmatimonas</taxon>
    </lineage>
</organism>
<feature type="domain" description="LysM" evidence="4">
    <location>
        <begin position="449"/>
        <end position="492"/>
    </location>
</feature>
<dbReference type="PROSITE" id="PS00922">
    <property type="entry name" value="TRANSGLYCOSYLASE"/>
    <property type="match status" value="1"/>
</dbReference>
<dbReference type="PANTHER" id="PTHR37423">
    <property type="entry name" value="SOLUBLE LYTIC MUREIN TRANSGLYCOSYLASE-RELATED"/>
    <property type="match status" value="1"/>
</dbReference>
<name>A0A3D4VB60_9BACT</name>
<dbReference type="SUPFAM" id="SSF53955">
    <property type="entry name" value="Lysozyme-like"/>
    <property type="match status" value="1"/>
</dbReference>
<dbReference type="GO" id="GO:0016020">
    <property type="term" value="C:membrane"/>
    <property type="evidence" value="ECO:0007669"/>
    <property type="project" value="InterPro"/>
</dbReference>
<dbReference type="PANTHER" id="PTHR37423:SF2">
    <property type="entry name" value="MEMBRANE-BOUND LYTIC MUREIN TRANSGLYCOSYLASE C"/>
    <property type="match status" value="1"/>
</dbReference>
<dbReference type="GO" id="GO:0008933">
    <property type="term" value="F:peptidoglycan lytic transglycosylase activity"/>
    <property type="evidence" value="ECO:0007669"/>
    <property type="project" value="InterPro"/>
</dbReference>
<feature type="chain" id="PRO_5017811358" evidence="3">
    <location>
        <begin position="22"/>
        <end position="589"/>
    </location>
</feature>
<dbReference type="GO" id="GO:0000270">
    <property type="term" value="P:peptidoglycan metabolic process"/>
    <property type="evidence" value="ECO:0007669"/>
    <property type="project" value="InterPro"/>
</dbReference>
<dbReference type="SUPFAM" id="SSF54106">
    <property type="entry name" value="LysM domain"/>
    <property type="match status" value="1"/>
</dbReference>
<comment type="similarity">
    <text evidence="1">Belongs to the transglycosylase Slt family.</text>
</comment>
<accession>A0A3D4VB60</accession>
<dbReference type="Pfam" id="PF01464">
    <property type="entry name" value="SLT"/>
    <property type="match status" value="1"/>
</dbReference>
<dbReference type="InterPro" id="IPR018392">
    <property type="entry name" value="LysM"/>
</dbReference>
<dbReference type="Pfam" id="PF01476">
    <property type="entry name" value="LysM"/>
    <property type="match status" value="2"/>
</dbReference>
<dbReference type="Proteomes" id="UP000264071">
    <property type="component" value="Unassembled WGS sequence"/>
</dbReference>
<proteinExistence type="inferred from homology"/>
<dbReference type="Gene3D" id="1.10.530.10">
    <property type="match status" value="1"/>
</dbReference>
<dbReference type="InterPro" id="IPR036779">
    <property type="entry name" value="LysM_dom_sf"/>
</dbReference>
<comment type="caution">
    <text evidence="5">The sequence shown here is derived from an EMBL/GenBank/DDBJ whole genome shotgun (WGS) entry which is preliminary data.</text>
</comment>
<keyword evidence="3" id="KW-0732">Signal</keyword>
<dbReference type="InterPro" id="IPR000189">
    <property type="entry name" value="Transglyc_AS"/>
</dbReference>